<dbReference type="PANTHER" id="PTHR31001">
    <property type="entry name" value="UNCHARACTERIZED TRANSCRIPTIONAL REGULATORY PROTEIN"/>
    <property type="match status" value="1"/>
</dbReference>
<dbReference type="Pfam" id="PF00172">
    <property type="entry name" value="Zn_clus"/>
    <property type="match status" value="1"/>
</dbReference>
<reference evidence="5" key="1">
    <citation type="submission" date="2022-08" db="EMBL/GenBank/DDBJ databases">
        <title>A Global Phylogenomic Analysis of the Shiitake Genus Lentinula.</title>
        <authorList>
            <consortium name="DOE Joint Genome Institute"/>
            <person name="Sierra-Patev S."/>
            <person name="Min B."/>
            <person name="Naranjo-Ortiz M."/>
            <person name="Looney B."/>
            <person name="Konkel Z."/>
            <person name="Slot J.C."/>
            <person name="Sakamoto Y."/>
            <person name="Steenwyk J.L."/>
            <person name="Rokas A."/>
            <person name="Carro J."/>
            <person name="Camarero S."/>
            <person name="Ferreira P."/>
            <person name="Molpeceres G."/>
            <person name="Ruiz-Duenas F.J."/>
            <person name="Serrano A."/>
            <person name="Henrissat B."/>
            <person name="Drula E."/>
            <person name="Hughes K.W."/>
            <person name="Mata J.L."/>
            <person name="Ishikawa N.K."/>
            <person name="Vargas-Isla R."/>
            <person name="Ushijima S."/>
            <person name="Smith C.A."/>
            <person name="Ahrendt S."/>
            <person name="Andreopoulos W."/>
            <person name="He G."/>
            <person name="Labutti K."/>
            <person name="Lipzen A."/>
            <person name="Ng V."/>
            <person name="Riley R."/>
            <person name="Sandor L."/>
            <person name="Barry K."/>
            <person name="Martinez A.T."/>
            <person name="Xiao Y."/>
            <person name="Gibbons J.G."/>
            <person name="Terashima K."/>
            <person name="Grigoriev I.V."/>
            <person name="Hibbett D.S."/>
        </authorList>
    </citation>
    <scope>NUCLEOTIDE SEQUENCE</scope>
    <source>
        <strain evidence="5">RHP3577 ss4</strain>
    </source>
</reference>
<keyword evidence="6" id="KW-1185">Reference proteome</keyword>
<evidence type="ECO:0000313" key="6">
    <source>
        <dbReference type="Proteomes" id="UP001150217"/>
    </source>
</evidence>
<dbReference type="PROSITE" id="PS50048">
    <property type="entry name" value="ZN2_CY6_FUNGAL_2"/>
    <property type="match status" value="1"/>
</dbReference>
<feature type="compositionally biased region" description="Basic and acidic residues" evidence="3">
    <location>
        <begin position="30"/>
        <end position="41"/>
    </location>
</feature>
<accession>A0ABQ8VG54</accession>
<dbReference type="PROSITE" id="PS00463">
    <property type="entry name" value="ZN2_CY6_FUNGAL_1"/>
    <property type="match status" value="1"/>
</dbReference>
<dbReference type="Proteomes" id="UP001150217">
    <property type="component" value="Unassembled WGS sequence"/>
</dbReference>
<dbReference type="InterPro" id="IPR050613">
    <property type="entry name" value="Sec_Metabolite_Reg"/>
</dbReference>
<dbReference type="CDD" id="cd00067">
    <property type="entry name" value="GAL4"/>
    <property type="match status" value="1"/>
</dbReference>
<dbReference type="InterPro" id="IPR001138">
    <property type="entry name" value="Zn2Cys6_DnaBD"/>
</dbReference>
<feature type="domain" description="Zn(2)-C6 fungal-type" evidence="4">
    <location>
        <begin position="74"/>
        <end position="103"/>
    </location>
</feature>
<comment type="caution">
    <text evidence="5">The sequence shown here is derived from an EMBL/GenBank/DDBJ whole genome shotgun (WGS) entry which is preliminary data.</text>
</comment>
<feature type="region of interest" description="Disordered" evidence="3">
    <location>
        <begin position="14"/>
        <end position="51"/>
    </location>
</feature>
<evidence type="ECO:0000256" key="3">
    <source>
        <dbReference type="SAM" id="MobiDB-lite"/>
    </source>
</evidence>
<evidence type="ECO:0000256" key="1">
    <source>
        <dbReference type="ARBA" id="ARBA00004123"/>
    </source>
</evidence>
<dbReference type="SMART" id="SM00066">
    <property type="entry name" value="GAL4"/>
    <property type="match status" value="1"/>
</dbReference>
<dbReference type="EMBL" id="JANVFT010000036">
    <property type="protein sequence ID" value="KAJ4493214.1"/>
    <property type="molecule type" value="Genomic_DNA"/>
</dbReference>
<evidence type="ECO:0000313" key="5">
    <source>
        <dbReference type="EMBL" id="KAJ4493214.1"/>
    </source>
</evidence>
<gene>
    <name evidence="5" type="ORF">C8R41DRAFT_333413</name>
</gene>
<dbReference type="PANTHER" id="PTHR31001:SF56">
    <property type="entry name" value="ZN(2)-C6 FUNGAL-TYPE DOMAIN-CONTAINING PROTEIN"/>
    <property type="match status" value="1"/>
</dbReference>
<keyword evidence="2" id="KW-0539">Nucleus</keyword>
<evidence type="ECO:0000259" key="4">
    <source>
        <dbReference type="PROSITE" id="PS50048"/>
    </source>
</evidence>
<dbReference type="InterPro" id="IPR036864">
    <property type="entry name" value="Zn2-C6_fun-type_DNA-bd_sf"/>
</dbReference>
<evidence type="ECO:0000256" key="2">
    <source>
        <dbReference type="ARBA" id="ARBA00023242"/>
    </source>
</evidence>
<comment type="subcellular location">
    <subcellularLocation>
        <location evidence="1">Nucleus</location>
    </subcellularLocation>
</comment>
<name>A0ABQ8VG54_9AGAR</name>
<organism evidence="5 6">
    <name type="scientific">Lentinula lateritia</name>
    <dbReference type="NCBI Taxonomy" id="40482"/>
    <lineage>
        <taxon>Eukaryota</taxon>
        <taxon>Fungi</taxon>
        <taxon>Dikarya</taxon>
        <taxon>Basidiomycota</taxon>
        <taxon>Agaricomycotina</taxon>
        <taxon>Agaricomycetes</taxon>
        <taxon>Agaricomycetidae</taxon>
        <taxon>Agaricales</taxon>
        <taxon>Marasmiineae</taxon>
        <taxon>Omphalotaceae</taxon>
        <taxon>Lentinula</taxon>
    </lineage>
</organism>
<protein>
    <recommendedName>
        <fullName evidence="4">Zn(2)-C6 fungal-type domain-containing protein</fullName>
    </recommendedName>
</protein>
<proteinExistence type="predicted"/>
<dbReference type="SUPFAM" id="SSF57701">
    <property type="entry name" value="Zn2/Cys6 DNA-binding domain"/>
    <property type="match status" value="1"/>
</dbReference>
<dbReference type="Gene3D" id="4.10.240.10">
    <property type="entry name" value="Zn(2)-C6 fungal-type DNA-binding domain"/>
    <property type="match status" value="1"/>
</dbReference>
<sequence length="324" mass="36127">MSTSVATFTGPSINIDCSADGRPVKRPRKDHQPATHSEGMHQEFTVEPSSSQNHVFISETLTSKKQGGKKVPLSCCECRRLKLRCDRTFPCGSCKKRGVSDICPDGVLVSGKGTRFILANTEQLHSKIQEMSEHIRRLEEALEGTSSPSNPHPLLQPDMLNVKSTMQLYGVAQPKHDGSSIPVSAERTIDHDLNSDIEPNWTDAMSSVAAGKRRDDRMEAEIQRLNHAFPLGDGRTSLESSLSLREYIRCQLPSRQESAYLWEQMRANVSWQYVPSDYILLGSDELLTLDATSIQILVSFLIFFTIAIVPPWKSSVPDVLHCFT</sequence>